<dbReference type="Proteomes" id="UP001208690">
    <property type="component" value="Unassembled WGS sequence"/>
</dbReference>
<name>A0ABT3BHQ9_9RHOB</name>
<sequence>MKIRPHELTATEAAAHIAAGRLLSVQLVNSCLDRIAETDGDVKAWAHLDPEAALAQAAACDRHRQAGLATGPLHGLPVGLKDIIDTADMPTQRGTPIFAGRQPDEDARVVEMLREAGAVIMGKTVTTELAFMHPSVTRNPMNAEHSPGGSSSGSAAAVAAGHVPLAVGTQTNGSVIRPASFCGTFGFKPTRGTIPRTGVLQTSKSLDQLGTFARTLEDAALLADAMAGYDQRDSESFAHARPDMAAGTRATPPMEPDLVWLNLPFYDRLSEAARDGFDGVMDVLGPRVTCMDPADQLSELVAVQARIHEYEIVQHQGHVFDAHWDQISETLKPILTRARKIGAAEYEDALAVKASAERFFDEFFTEFDAILAPAAAGEAPRFGEGTGDPIFCTLWTLAGLPSVTLPLLVGETGLPIGVQLIGPAHKDDRLLRTAAWVQQHIAAAAA</sequence>
<organism evidence="2 3">
    <name type="scientific">Roseobacter sinensis</name>
    <dbReference type="NCBI Taxonomy" id="2931391"/>
    <lineage>
        <taxon>Bacteria</taxon>
        <taxon>Pseudomonadati</taxon>
        <taxon>Pseudomonadota</taxon>
        <taxon>Alphaproteobacteria</taxon>
        <taxon>Rhodobacterales</taxon>
        <taxon>Roseobacteraceae</taxon>
        <taxon>Roseobacter</taxon>
    </lineage>
</organism>
<dbReference type="PANTHER" id="PTHR11895:SF151">
    <property type="entry name" value="GLUTAMYL-TRNA(GLN) AMIDOTRANSFERASE SUBUNIT A"/>
    <property type="match status" value="1"/>
</dbReference>
<proteinExistence type="predicted"/>
<keyword evidence="3" id="KW-1185">Reference proteome</keyword>
<evidence type="ECO:0000313" key="3">
    <source>
        <dbReference type="Proteomes" id="UP001208690"/>
    </source>
</evidence>
<dbReference type="SUPFAM" id="SSF75304">
    <property type="entry name" value="Amidase signature (AS) enzymes"/>
    <property type="match status" value="1"/>
</dbReference>
<reference evidence="2 3" key="1">
    <citation type="submission" date="2022-04" db="EMBL/GenBank/DDBJ databases">
        <title>Roseobacter sp. WL0113 is a bacterium isolated from neritic sediment.</title>
        <authorList>
            <person name="Wang L."/>
            <person name="He W."/>
            <person name="Zhang D.-F."/>
        </authorList>
    </citation>
    <scope>NUCLEOTIDE SEQUENCE [LARGE SCALE GENOMIC DNA]</scope>
    <source>
        <strain evidence="2 3">WL0113</strain>
    </source>
</reference>
<evidence type="ECO:0000313" key="2">
    <source>
        <dbReference type="EMBL" id="MCV3273109.1"/>
    </source>
</evidence>
<dbReference type="EMBL" id="JALIEB010000012">
    <property type="protein sequence ID" value="MCV3273109.1"/>
    <property type="molecule type" value="Genomic_DNA"/>
</dbReference>
<dbReference type="InterPro" id="IPR000120">
    <property type="entry name" value="Amidase"/>
</dbReference>
<gene>
    <name evidence="2" type="ORF">MUB52_16885</name>
</gene>
<comment type="caution">
    <text evidence="2">The sequence shown here is derived from an EMBL/GenBank/DDBJ whole genome shotgun (WGS) entry which is preliminary data.</text>
</comment>
<dbReference type="Gene3D" id="3.90.1300.10">
    <property type="entry name" value="Amidase signature (AS) domain"/>
    <property type="match status" value="1"/>
</dbReference>
<dbReference type="RefSeq" id="WP_263845427.1">
    <property type="nucleotide sequence ID" value="NZ_JALIEB010000012.1"/>
</dbReference>
<evidence type="ECO:0000259" key="1">
    <source>
        <dbReference type="Pfam" id="PF01425"/>
    </source>
</evidence>
<dbReference type="Pfam" id="PF01425">
    <property type="entry name" value="Amidase"/>
    <property type="match status" value="1"/>
</dbReference>
<dbReference type="InterPro" id="IPR023631">
    <property type="entry name" value="Amidase_dom"/>
</dbReference>
<dbReference type="InterPro" id="IPR036928">
    <property type="entry name" value="AS_sf"/>
</dbReference>
<dbReference type="PANTHER" id="PTHR11895">
    <property type="entry name" value="TRANSAMIDASE"/>
    <property type="match status" value="1"/>
</dbReference>
<protein>
    <submittedName>
        <fullName evidence="2">Amidase</fullName>
    </submittedName>
</protein>
<accession>A0ABT3BHQ9</accession>
<feature type="domain" description="Amidase" evidence="1">
    <location>
        <begin position="27"/>
        <end position="431"/>
    </location>
</feature>